<evidence type="ECO:0000313" key="2">
    <source>
        <dbReference type="Proteomes" id="UP000033187"/>
    </source>
</evidence>
<keyword evidence="2" id="KW-1185">Reference proteome</keyword>
<dbReference type="KEGG" id="fiy:BN1229_v1_1261"/>
<dbReference type="EMBL" id="LN829119">
    <property type="protein sequence ID" value="CPR17457.1"/>
    <property type="molecule type" value="Genomic_DNA"/>
</dbReference>
<dbReference type="KEGG" id="fil:BN1229_v1_1263"/>
<dbReference type="AlphaFoldDB" id="A0A0D6JDM5"/>
<organism evidence="1 2">
    <name type="scientific">Candidatus Filomicrobium marinum</name>
    <dbReference type="NCBI Taxonomy" id="1608628"/>
    <lineage>
        <taxon>Bacteria</taxon>
        <taxon>Pseudomonadati</taxon>
        <taxon>Pseudomonadota</taxon>
        <taxon>Alphaproteobacteria</taxon>
        <taxon>Hyphomicrobiales</taxon>
        <taxon>Hyphomicrobiaceae</taxon>
        <taxon>Filomicrobium</taxon>
    </lineage>
</organism>
<name>A0A0D6JDM5_9HYPH</name>
<gene>
    <name evidence="1" type="ORF">YBN1229_v1_1261</name>
</gene>
<evidence type="ECO:0000313" key="1">
    <source>
        <dbReference type="EMBL" id="CPR17457.1"/>
    </source>
</evidence>
<proteinExistence type="predicted"/>
<reference evidence="2" key="1">
    <citation type="submission" date="2015-02" db="EMBL/GenBank/DDBJ databases">
        <authorList>
            <person name="Chooi Y.-H."/>
        </authorList>
    </citation>
    <scope>NUCLEOTIDE SEQUENCE [LARGE SCALE GENOMIC DNA]</scope>
    <source>
        <strain evidence="2">strain Y</strain>
    </source>
</reference>
<sequence>MTVSEAEFYRSVRRFVVFPLFDKFILKEEKRRRQRPGGIHESLVLIGFLLEHWRDLRFNHHHDGLILGQPGSRLSM</sequence>
<protein>
    <submittedName>
        <fullName evidence="1">Uncharacterized protein</fullName>
    </submittedName>
</protein>
<dbReference type="Proteomes" id="UP000033187">
    <property type="component" value="Chromosome 1"/>
</dbReference>
<accession>A0A0D6JDM5</accession>